<reference evidence="2 3" key="2">
    <citation type="submission" date="2024-07" db="EMBL/GenBank/DDBJ databases">
        <authorList>
            <person name="Akdeniz Z."/>
        </authorList>
    </citation>
    <scope>NUCLEOTIDE SEQUENCE [LARGE SCALE GENOMIC DNA]</scope>
</reference>
<protein>
    <submittedName>
        <fullName evidence="2">Hypothetical_protein</fullName>
    </submittedName>
</protein>
<dbReference type="EMBL" id="CATOUU010000881">
    <property type="protein sequence ID" value="CAI9957039.1"/>
    <property type="molecule type" value="Genomic_DNA"/>
</dbReference>
<evidence type="ECO:0000313" key="2">
    <source>
        <dbReference type="EMBL" id="CAL6093372.1"/>
    </source>
</evidence>
<name>A0AA86UIE5_9EUKA</name>
<organism evidence="1">
    <name type="scientific">Hexamita inflata</name>
    <dbReference type="NCBI Taxonomy" id="28002"/>
    <lineage>
        <taxon>Eukaryota</taxon>
        <taxon>Metamonada</taxon>
        <taxon>Diplomonadida</taxon>
        <taxon>Hexamitidae</taxon>
        <taxon>Hexamitinae</taxon>
        <taxon>Hexamita</taxon>
    </lineage>
</organism>
<reference evidence="1" key="1">
    <citation type="submission" date="2023-06" db="EMBL/GenBank/DDBJ databases">
        <authorList>
            <person name="Kurt Z."/>
        </authorList>
    </citation>
    <scope>NUCLEOTIDE SEQUENCE</scope>
</reference>
<dbReference type="Proteomes" id="UP001642409">
    <property type="component" value="Unassembled WGS sequence"/>
</dbReference>
<evidence type="ECO:0000313" key="1">
    <source>
        <dbReference type="EMBL" id="CAI9957039.1"/>
    </source>
</evidence>
<keyword evidence="3" id="KW-1185">Reference proteome</keyword>
<gene>
    <name evidence="1" type="ORF">HINF_LOCUS44684</name>
    <name evidence="2" type="ORF">HINF_LOCUS66960</name>
</gene>
<proteinExistence type="predicted"/>
<evidence type="ECO:0000313" key="3">
    <source>
        <dbReference type="Proteomes" id="UP001642409"/>
    </source>
</evidence>
<dbReference type="AlphaFoldDB" id="A0AA86UIE5"/>
<dbReference type="EMBL" id="CAXDID020000457">
    <property type="protein sequence ID" value="CAL6093372.1"/>
    <property type="molecule type" value="Genomic_DNA"/>
</dbReference>
<sequence>MNQANKVREVSQVNNNIADQRNKATHVSSNMVNNRCLIYFRTDIDTQLQSISLKQSTEENMKQQSSENYYPPQLLNLSSTSVNIQLYMLLISTIIQALILNNNKMYTPKFRSLFEIYEQIHSETSTVNRISSSGKRSKSLSRRLNPCPIQRIAFKLTQTRF</sequence>
<accession>A0AA86UIE5</accession>
<comment type="caution">
    <text evidence="1">The sequence shown here is derived from an EMBL/GenBank/DDBJ whole genome shotgun (WGS) entry which is preliminary data.</text>
</comment>